<gene>
    <name evidence="1" type="ORF">SAMN05443432_1197</name>
</gene>
<evidence type="ECO:0000313" key="1">
    <source>
        <dbReference type="EMBL" id="SHM79770.1"/>
    </source>
</evidence>
<dbReference type="Pfam" id="PF10604">
    <property type="entry name" value="Polyketide_cyc2"/>
    <property type="match status" value="1"/>
</dbReference>
<evidence type="ECO:0000313" key="2">
    <source>
        <dbReference type="Proteomes" id="UP000322545"/>
    </source>
</evidence>
<dbReference type="EMBL" id="FRCB01000019">
    <property type="protein sequence ID" value="SHM79770.1"/>
    <property type="molecule type" value="Genomic_DNA"/>
</dbReference>
<dbReference type="AlphaFoldDB" id="A0A1M7LNJ3"/>
<dbReference type="Gene3D" id="3.30.530.20">
    <property type="match status" value="1"/>
</dbReference>
<keyword evidence="2" id="KW-1185">Reference proteome</keyword>
<reference evidence="1 2" key="1">
    <citation type="submission" date="2016-11" db="EMBL/GenBank/DDBJ databases">
        <authorList>
            <person name="Varghese N."/>
            <person name="Submissions S."/>
        </authorList>
    </citation>
    <scope>NUCLEOTIDE SEQUENCE [LARGE SCALE GENOMIC DNA]</scope>
    <source>
        <strain evidence="1 2">DSM 28249</strain>
    </source>
</reference>
<proteinExistence type="predicted"/>
<dbReference type="SUPFAM" id="SSF55961">
    <property type="entry name" value="Bet v1-like"/>
    <property type="match status" value="1"/>
</dbReference>
<name>A0A1M7LNJ3_9RHOB</name>
<dbReference type="InterPro" id="IPR019587">
    <property type="entry name" value="Polyketide_cyclase/dehydratase"/>
</dbReference>
<sequence>MDISHSIRIAAPRNQIFARYADVVSWPTWDSELIDVHLPAFAQGASGWLKPRQGPKSKIKLIEIKQDRCFTVESALPLCRMQFGHDLADEDGQTRVTHWVCFTGALAPLFRRLIGKGVARSLPDTLAGLKLACEAGTPNA</sequence>
<accession>A0A1M7LNJ3</accession>
<dbReference type="Proteomes" id="UP000322545">
    <property type="component" value="Unassembled WGS sequence"/>
</dbReference>
<organism evidence="1 2">
    <name type="scientific">Roseovarius litoreus</name>
    <dbReference type="NCBI Taxonomy" id="1155722"/>
    <lineage>
        <taxon>Bacteria</taxon>
        <taxon>Pseudomonadati</taxon>
        <taxon>Pseudomonadota</taxon>
        <taxon>Alphaproteobacteria</taxon>
        <taxon>Rhodobacterales</taxon>
        <taxon>Roseobacteraceae</taxon>
        <taxon>Roseovarius</taxon>
    </lineage>
</organism>
<protein>
    <submittedName>
        <fullName evidence="1">Polyketide cyclase / dehydrase and lipid transport</fullName>
    </submittedName>
</protein>
<dbReference type="InterPro" id="IPR023393">
    <property type="entry name" value="START-like_dom_sf"/>
</dbReference>
<dbReference type="RefSeq" id="WP_149781011.1">
    <property type="nucleotide sequence ID" value="NZ_FRCB01000019.1"/>
</dbReference>